<dbReference type="PROSITE" id="PS50850">
    <property type="entry name" value="MFS"/>
    <property type="match status" value="1"/>
</dbReference>
<organism evidence="8 9">
    <name type="scientific">Symbiodinium pilosum</name>
    <name type="common">Dinoflagellate</name>
    <dbReference type="NCBI Taxonomy" id="2952"/>
    <lineage>
        <taxon>Eukaryota</taxon>
        <taxon>Sar</taxon>
        <taxon>Alveolata</taxon>
        <taxon>Dinophyceae</taxon>
        <taxon>Suessiales</taxon>
        <taxon>Symbiodiniaceae</taxon>
        <taxon>Symbiodinium</taxon>
    </lineage>
</organism>
<comment type="subcellular location">
    <subcellularLocation>
        <location evidence="1">Membrane</location>
        <topology evidence="1">Multi-pass membrane protein</topology>
    </subcellularLocation>
</comment>
<feature type="non-terminal residue" evidence="8">
    <location>
        <position position="458"/>
    </location>
</feature>
<dbReference type="OrthoDB" id="440553at2759"/>
<evidence type="ECO:0000256" key="1">
    <source>
        <dbReference type="ARBA" id="ARBA00004141"/>
    </source>
</evidence>
<dbReference type="EMBL" id="CAJNIZ010001834">
    <property type="protein sequence ID" value="CAE7200824.1"/>
    <property type="molecule type" value="Genomic_DNA"/>
</dbReference>
<keyword evidence="4 6" id="KW-1133">Transmembrane helix</keyword>
<evidence type="ECO:0000313" key="9">
    <source>
        <dbReference type="Proteomes" id="UP000649617"/>
    </source>
</evidence>
<name>A0A812JA28_SYMPI</name>
<dbReference type="GO" id="GO:0022857">
    <property type="term" value="F:transmembrane transporter activity"/>
    <property type="evidence" value="ECO:0007669"/>
    <property type="project" value="InterPro"/>
</dbReference>
<dbReference type="InterPro" id="IPR020846">
    <property type="entry name" value="MFS_dom"/>
</dbReference>
<proteinExistence type="predicted"/>
<dbReference type="GO" id="GO:0005886">
    <property type="term" value="C:plasma membrane"/>
    <property type="evidence" value="ECO:0007669"/>
    <property type="project" value="TreeGrafter"/>
</dbReference>
<keyword evidence="9" id="KW-1185">Reference proteome</keyword>
<dbReference type="PANTHER" id="PTHR23502:SF132">
    <property type="entry name" value="POLYAMINE TRANSPORTER 2-RELATED"/>
    <property type="match status" value="1"/>
</dbReference>
<evidence type="ECO:0000256" key="2">
    <source>
        <dbReference type="ARBA" id="ARBA00022448"/>
    </source>
</evidence>
<sequence length="458" mass="49387">MHEPGLEDPAQSRLLLQILVSKSKNWRLPAGVYKLLVFIAPALVAGYWLHAFMSSKTSRRQKRIGMCPSMLFALGATLLLDFFCTDQYQPSMPDMADDFQVSKVHLGATIQVHLFTSAIFMLIFGPLSDSIGRRPVILACQALLATSTLCCGCAETYPWFIVGRIFQGMAAAATPVVLSTVPDCYADMAERLRYQGSMAVLMQLGPLTAPAAGGFLADAFGWRCPFYLLSGLSCCLLLFSSVVVEESAPPTVDVNYGACARRTLLHRCRCLILIACLFIKSFFDGMAASNGIMLRRDLHLSLRQTSICITLIAASGMLGSYIPSWLPWGPRSCLVASMGPLLLSAACLAFSASRSNSLGWYMAATCFAELVIWTPYVCSLCQFTEGIEEIAGSASSLLTALSFLGSSLASLVVVVLAQGGVFNFLLSLAVTLLLVALSIWLGPLRCAISLRADVDAVK</sequence>
<feature type="transmembrane region" description="Helical" evidence="6">
    <location>
        <begin position="421"/>
        <end position="441"/>
    </location>
</feature>
<dbReference type="Gene3D" id="1.20.1720.10">
    <property type="entry name" value="Multidrug resistance protein D"/>
    <property type="match status" value="1"/>
</dbReference>
<feature type="domain" description="Major facilitator superfamily (MFS) profile" evidence="7">
    <location>
        <begin position="70"/>
        <end position="446"/>
    </location>
</feature>
<evidence type="ECO:0000256" key="5">
    <source>
        <dbReference type="ARBA" id="ARBA00023136"/>
    </source>
</evidence>
<feature type="transmembrane region" description="Helical" evidence="6">
    <location>
        <begin position="104"/>
        <end position="124"/>
    </location>
</feature>
<keyword evidence="2" id="KW-0813">Transport</keyword>
<dbReference type="InterPro" id="IPR036259">
    <property type="entry name" value="MFS_trans_sf"/>
</dbReference>
<feature type="transmembrane region" description="Helical" evidence="6">
    <location>
        <begin position="303"/>
        <end position="322"/>
    </location>
</feature>
<evidence type="ECO:0000313" key="8">
    <source>
        <dbReference type="EMBL" id="CAE7200824.1"/>
    </source>
</evidence>
<keyword evidence="3 6" id="KW-0812">Transmembrane</keyword>
<keyword evidence="5 6" id="KW-0472">Membrane</keyword>
<dbReference type="Proteomes" id="UP000649617">
    <property type="component" value="Unassembled WGS sequence"/>
</dbReference>
<evidence type="ECO:0000259" key="7">
    <source>
        <dbReference type="PROSITE" id="PS50850"/>
    </source>
</evidence>
<dbReference type="PANTHER" id="PTHR23502">
    <property type="entry name" value="MAJOR FACILITATOR SUPERFAMILY"/>
    <property type="match status" value="1"/>
</dbReference>
<evidence type="ECO:0000256" key="4">
    <source>
        <dbReference type="ARBA" id="ARBA00022989"/>
    </source>
</evidence>
<dbReference type="AlphaFoldDB" id="A0A812JA28"/>
<feature type="transmembrane region" description="Helical" evidence="6">
    <location>
        <begin position="32"/>
        <end position="52"/>
    </location>
</feature>
<evidence type="ECO:0000256" key="3">
    <source>
        <dbReference type="ARBA" id="ARBA00022692"/>
    </source>
</evidence>
<protein>
    <submittedName>
        <fullName evidence="8">YvmA protein</fullName>
    </submittedName>
</protein>
<evidence type="ECO:0000256" key="6">
    <source>
        <dbReference type="SAM" id="Phobius"/>
    </source>
</evidence>
<dbReference type="GO" id="GO:1990961">
    <property type="term" value="P:xenobiotic detoxification by transmembrane export across the plasma membrane"/>
    <property type="evidence" value="ECO:0007669"/>
    <property type="project" value="TreeGrafter"/>
</dbReference>
<comment type="caution">
    <text evidence="8">The sequence shown here is derived from an EMBL/GenBank/DDBJ whole genome shotgun (WGS) entry which is preliminary data.</text>
</comment>
<feature type="transmembrane region" description="Helical" evidence="6">
    <location>
        <begin position="358"/>
        <end position="378"/>
    </location>
</feature>
<dbReference type="InterPro" id="IPR011701">
    <property type="entry name" value="MFS"/>
</dbReference>
<reference evidence="8" key="1">
    <citation type="submission" date="2021-02" db="EMBL/GenBank/DDBJ databases">
        <authorList>
            <person name="Dougan E. K."/>
            <person name="Rhodes N."/>
            <person name="Thang M."/>
            <person name="Chan C."/>
        </authorList>
    </citation>
    <scope>NUCLEOTIDE SEQUENCE</scope>
</reference>
<feature type="transmembrane region" description="Helical" evidence="6">
    <location>
        <begin position="64"/>
        <end position="84"/>
    </location>
</feature>
<dbReference type="SUPFAM" id="SSF103473">
    <property type="entry name" value="MFS general substrate transporter"/>
    <property type="match status" value="1"/>
</dbReference>
<gene>
    <name evidence="8" type="primary">yvmA</name>
    <name evidence="8" type="ORF">SPIL2461_LOCUS1796</name>
</gene>
<accession>A0A812JA28</accession>
<feature type="transmembrane region" description="Helical" evidence="6">
    <location>
        <begin position="334"/>
        <end position="352"/>
    </location>
</feature>
<feature type="transmembrane region" description="Helical" evidence="6">
    <location>
        <begin position="264"/>
        <end position="283"/>
    </location>
</feature>
<feature type="transmembrane region" description="Helical" evidence="6">
    <location>
        <begin position="390"/>
        <end position="415"/>
    </location>
</feature>
<dbReference type="Pfam" id="PF07690">
    <property type="entry name" value="MFS_1"/>
    <property type="match status" value="1"/>
</dbReference>